<comment type="caution">
    <text evidence="1">The sequence shown here is derived from an EMBL/GenBank/DDBJ whole genome shotgun (WGS) entry which is preliminary data.</text>
</comment>
<proteinExistence type="predicted"/>
<evidence type="ECO:0000313" key="2">
    <source>
        <dbReference type="Proteomes" id="UP000094936"/>
    </source>
</evidence>
<dbReference type="PANTHER" id="PTHR34801:SF6">
    <property type="entry name" value="SLL1620 PROTEIN"/>
    <property type="match status" value="1"/>
</dbReference>
<dbReference type="PIRSF" id="PIRSF026426">
    <property type="entry name" value="DUF1499"/>
    <property type="match status" value="1"/>
</dbReference>
<name>A0A1C3EEL8_9GAMM</name>
<reference evidence="1 2" key="1">
    <citation type="submission" date="2016-05" db="EMBL/GenBank/DDBJ databases">
        <title>Genomic Taxonomy of the Vibrionaceae.</title>
        <authorList>
            <person name="Gomez-Gil B."/>
            <person name="Enciso-Ibarra J."/>
        </authorList>
    </citation>
    <scope>NUCLEOTIDE SEQUENCE [LARGE SCALE GENOMIC DNA]</scope>
    <source>
        <strain evidence="1 2">CAIM 1920</strain>
    </source>
</reference>
<dbReference type="PANTHER" id="PTHR34801">
    <property type="entry name" value="EXPRESSED PROTEIN"/>
    <property type="match status" value="1"/>
</dbReference>
<dbReference type="Pfam" id="PF07386">
    <property type="entry name" value="DUF1499"/>
    <property type="match status" value="1"/>
</dbReference>
<protein>
    <recommendedName>
        <fullName evidence="3">DUF1499 domain-containing protein</fullName>
    </recommendedName>
</protein>
<dbReference type="InterPro" id="IPR010865">
    <property type="entry name" value="DUF1499"/>
</dbReference>
<evidence type="ECO:0000313" key="1">
    <source>
        <dbReference type="EMBL" id="ODA31688.1"/>
    </source>
</evidence>
<organism evidence="1 2">
    <name type="scientific">Veronia pacifica</name>
    <dbReference type="NCBI Taxonomy" id="1080227"/>
    <lineage>
        <taxon>Bacteria</taxon>
        <taxon>Pseudomonadati</taxon>
        <taxon>Pseudomonadota</taxon>
        <taxon>Gammaproteobacteria</taxon>
        <taxon>Vibrionales</taxon>
        <taxon>Vibrionaceae</taxon>
        <taxon>Veronia</taxon>
    </lineage>
</organism>
<dbReference type="EMBL" id="LYBM01000031">
    <property type="protein sequence ID" value="ODA31688.1"/>
    <property type="molecule type" value="Genomic_DNA"/>
</dbReference>
<evidence type="ECO:0008006" key="3">
    <source>
        <dbReference type="Google" id="ProtNLM"/>
    </source>
</evidence>
<dbReference type="PROSITE" id="PS51257">
    <property type="entry name" value="PROKAR_LIPOPROTEIN"/>
    <property type="match status" value="1"/>
</dbReference>
<dbReference type="RefSeq" id="WP_068903964.1">
    <property type="nucleotide sequence ID" value="NZ_JBHUIF010000032.1"/>
</dbReference>
<dbReference type="Proteomes" id="UP000094936">
    <property type="component" value="Unassembled WGS sequence"/>
</dbReference>
<sequence>MTPTLFRIELTLFSAAIFFLTGCSSGVTEVEDRSLQPCGSSPNCVSTQDVRDNFFLEPYVLTSEATMEKITEAALSLPGAKLAEWKKNYARFEYSSPILGFVDDLEVRIRDDQLIVRSESRVGYSDLGANRNRAKRLREALVEKNQID</sequence>
<dbReference type="OrthoDB" id="9793534at2"/>
<accession>A0A1C3EEL8</accession>
<dbReference type="AlphaFoldDB" id="A0A1C3EEL8"/>
<dbReference type="STRING" id="1080227.A8L45_15705"/>
<keyword evidence="2" id="KW-1185">Reference proteome</keyword>
<gene>
    <name evidence="1" type="ORF">A8L45_15705</name>
</gene>